<dbReference type="CDD" id="cd07316">
    <property type="entry name" value="terB_like_DjlA"/>
    <property type="match status" value="1"/>
</dbReference>
<dbReference type="RefSeq" id="WP_212141013.1">
    <property type="nucleotide sequence ID" value="NZ_JAGSSW010000005.1"/>
</dbReference>
<comment type="caution">
    <text evidence="2">The sequence shown here is derived from an EMBL/GenBank/DDBJ whole genome shotgun (WGS) entry which is preliminary data.</text>
</comment>
<dbReference type="Pfam" id="PF05099">
    <property type="entry name" value="TerB"/>
    <property type="match status" value="1"/>
</dbReference>
<dbReference type="Proteomes" id="UP000682951">
    <property type="component" value="Unassembled WGS sequence"/>
</dbReference>
<organism evidence="2 3">
    <name type="scientific">Campylobacter anatolicus</name>
    <dbReference type="NCBI Taxonomy" id="2829105"/>
    <lineage>
        <taxon>Bacteria</taxon>
        <taxon>Pseudomonadati</taxon>
        <taxon>Campylobacterota</taxon>
        <taxon>Epsilonproteobacteria</taxon>
        <taxon>Campylobacterales</taxon>
        <taxon>Campylobacteraceae</taxon>
        <taxon>Campylobacter</taxon>
    </lineage>
</organism>
<name>A0ABS5HIP6_9BACT</name>
<dbReference type="PRINTS" id="PR00625">
    <property type="entry name" value="JDOMAIN"/>
</dbReference>
<dbReference type="Gene3D" id="1.10.287.110">
    <property type="entry name" value="DnaJ domain"/>
    <property type="match status" value="1"/>
</dbReference>
<evidence type="ECO:0000313" key="2">
    <source>
        <dbReference type="EMBL" id="MBR8464141.1"/>
    </source>
</evidence>
<proteinExistence type="predicted"/>
<feature type="domain" description="J" evidence="1">
    <location>
        <begin position="187"/>
        <end position="250"/>
    </location>
</feature>
<sequence>MNLLTLIFIIFVIYILTSNFRKNPQNLSGYHPNFAFAEAKYLVALIAKVAKSDGHVNELEAHLISEILDDITARLGGSTAIRENLKQIYNIEKENLNNTYELANEYSRQFIPSHDVAVARIAFLINLAYIDGSISRAEMDIIESIASGFGVKNSALRIILSQFESFYDNRSSRNSYQDSSLKQSVKNPYDVLGLPHNVSFEVVKKRYRELVKKYHPDILMGRGESDEMIQNSTQKLQEINEAYEEIKNRQ</sequence>
<dbReference type="PANTHER" id="PTHR24074">
    <property type="entry name" value="CO-CHAPERONE PROTEIN DJLA"/>
    <property type="match status" value="1"/>
</dbReference>
<dbReference type="InterPro" id="IPR050817">
    <property type="entry name" value="DjlA_DnaK_co-chaperone"/>
</dbReference>
<reference evidence="2 3" key="1">
    <citation type="submission" date="2021-04" db="EMBL/GenBank/DDBJ databases">
        <title>Molecular and phenotypic characterization and identification of bacterial isolates recovered from the Anatolian ground squirrels (Spermophilus xanthoprymnus) and which have the potential to form a new species in the Campylobacter genus.</title>
        <authorList>
            <person name="Aydin F."/>
            <person name="Abay S."/>
            <person name="Kayman T."/>
            <person name="Karakaya E."/>
            <person name="Mustak H.K."/>
            <person name="Mustak I.B."/>
            <person name="Bilgin N."/>
            <person name="Duzler A."/>
            <person name="Sahin O."/>
            <person name="Guran O."/>
            <person name="Saticioglu I.B."/>
        </authorList>
    </citation>
    <scope>NUCLEOTIDE SEQUENCE [LARGE SCALE GENOMIC DNA]</scope>
    <source>
        <strain evidence="3">faydin-G24</strain>
    </source>
</reference>
<evidence type="ECO:0000313" key="3">
    <source>
        <dbReference type="Proteomes" id="UP000682951"/>
    </source>
</evidence>
<dbReference type="EMBL" id="JAGSSW010000005">
    <property type="protein sequence ID" value="MBR8464141.1"/>
    <property type="molecule type" value="Genomic_DNA"/>
</dbReference>
<dbReference type="InterPro" id="IPR029024">
    <property type="entry name" value="TerB-like"/>
</dbReference>
<dbReference type="PROSITE" id="PS50076">
    <property type="entry name" value="DNAJ_2"/>
    <property type="match status" value="1"/>
</dbReference>
<dbReference type="Pfam" id="PF00226">
    <property type="entry name" value="DnaJ"/>
    <property type="match status" value="1"/>
</dbReference>
<evidence type="ECO:0000259" key="1">
    <source>
        <dbReference type="PROSITE" id="PS50076"/>
    </source>
</evidence>
<dbReference type="InterPro" id="IPR001623">
    <property type="entry name" value="DnaJ_domain"/>
</dbReference>
<dbReference type="SMART" id="SM00271">
    <property type="entry name" value="DnaJ"/>
    <property type="match status" value="1"/>
</dbReference>
<dbReference type="InterPro" id="IPR007791">
    <property type="entry name" value="DjlA_N"/>
</dbReference>
<keyword evidence="3" id="KW-1185">Reference proteome</keyword>
<dbReference type="SUPFAM" id="SSF46565">
    <property type="entry name" value="Chaperone J-domain"/>
    <property type="match status" value="1"/>
</dbReference>
<dbReference type="InterPro" id="IPR036869">
    <property type="entry name" value="J_dom_sf"/>
</dbReference>
<accession>A0ABS5HIP6</accession>
<protein>
    <submittedName>
        <fullName evidence="2">DnaJ domain-containing protein</fullName>
    </submittedName>
</protein>
<gene>
    <name evidence="2" type="ORF">KDD93_06085</name>
</gene>
<dbReference type="CDD" id="cd06257">
    <property type="entry name" value="DnaJ"/>
    <property type="match status" value="1"/>
</dbReference>
<dbReference type="Gene3D" id="1.10.3680.10">
    <property type="entry name" value="TerB-like"/>
    <property type="match status" value="1"/>
</dbReference>